<keyword evidence="3" id="KW-0220">Diaminopimelate biosynthesis</keyword>
<sequence length="180" mass="19817">MWSKLRKGIKYPTQILIKSDDVLGRVRAKVEYEKNSQISPLAKIRNPEMVEIGTHSKIFPLTVLKPKDSGIVIGDHCTIHEFGFLAGNISIGDNVRVAQKVSMHSFDHNIDRTQEIRKQSLNKGEVIIQDDVWIGCDVTILKDVEIGEGAVIGAGSVVTDDVEPYTIVAGNPASQIGIRD</sequence>
<evidence type="ECO:0000256" key="1">
    <source>
        <dbReference type="ARBA" id="ARBA00022605"/>
    </source>
</evidence>
<dbReference type="CDD" id="cd04647">
    <property type="entry name" value="LbH_MAT_like"/>
    <property type="match status" value="1"/>
</dbReference>
<dbReference type="Pfam" id="PF00132">
    <property type="entry name" value="Hexapep"/>
    <property type="match status" value="1"/>
</dbReference>
<gene>
    <name evidence="6" type="ORF">OB914_16390</name>
    <name evidence="5" type="ORF">OB916_16380</name>
</gene>
<organism evidence="6 8">
    <name type="scientific">Halapricum hydrolyticum</name>
    <dbReference type="NCBI Taxonomy" id="2979991"/>
    <lineage>
        <taxon>Archaea</taxon>
        <taxon>Methanobacteriati</taxon>
        <taxon>Methanobacteriota</taxon>
        <taxon>Stenosarchaea group</taxon>
        <taxon>Halobacteria</taxon>
        <taxon>Halobacteriales</taxon>
        <taxon>Haloarculaceae</taxon>
        <taxon>Halapricum</taxon>
    </lineage>
</organism>
<dbReference type="Proteomes" id="UP001209746">
    <property type="component" value="Unassembled WGS sequence"/>
</dbReference>
<evidence type="ECO:0000313" key="8">
    <source>
        <dbReference type="Proteomes" id="UP001209746"/>
    </source>
</evidence>
<keyword evidence="4" id="KW-0457">Lysine biosynthesis</keyword>
<dbReference type="PANTHER" id="PTHR43300:SF10">
    <property type="entry name" value="2,3,4,5-TETRAHYDROPYRIDINE-2,6-DICARBOXYLATE N-ACETYLTRANSFERASE"/>
    <property type="match status" value="1"/>
</dbReference>
<dbReference type="EMBL" id="JAOPKC010000035">
    <property type="protein sequence ID" value="MCU4719621.1"/>
    <property type="molecule type" value="Genomic_DNA"/>
</dbReference>
<dbReference type="Proteomes" id="UP001208186">
    <property type="component" value="Unassembled WGS sequence"/>
</dbReference>
<dbReference type="SUPFAM" id="SSF51161">
    <property type="entry name" value="Trimeric LpxA-like enzymes"/>
    <property type="match status" value="1"/>
</dbReference>
<dbReference type="EMBL" id="JAOPKD010000030">
    <property type="protein sequence ID" value="MCU4728530.1"/>
    <property type="molecule type" value="Genomic_DNA"/>
</dbReference>
<dbReference type="GO" id="GO:0009085">
    <property type="term" value="P:lysine biosynthetic process"/>
    <property type="evidence" value="ECO:0007669"/>
    <property type="project" value="UniProtKB-KW"/>
</dbReference>
<dbReference type="PANTHER" id="PTHR43300">
    <property type="entry name" value="ACETYLTRANSFERASE"/>
    <property type="match status" value="1"/>
</dbReference>
<dbReference type="Gene3D" id="2.160.10.10">
    <property type="entry name" value="Hexapeptide repeat proteins"/>
    <property type="match status" value="1"/>
</dbReference>
<keyword evidence="1" id="KW-0028">Amino-acid biosynthesis</keyword>
<name>A0AAE3IDH3_9EURY</name>
<comment type="caution">
    <text evidence="6">The sequence shown here is derived from an EMBL/GenBank/DDBJ whole genome shotgun (WGS) entry which is preliminary data.</text>
</comment>
<dbReference type="GO" id="GO:0019877">
    <property type="term" value="P:diaminopimelate biosynthetic process"/>
    <property type="evidence" value="ECO:0007669"/>
    <property type="project" value="UniProtKB-KW"/>
</dbReference>
<reference evidence="6" key="1">
    <citation type="submission" date="2023-02" db="EMBL/GenBank/DDBJ databases">
        <title>Enrichment on poylsaccharides allowed isolation of novel metabolic and taxonomic groups of Haloarchaea.</title>
        <authorList>
            <person name="Sorokin D.Y."/>
            <person name="Elcheninov A.G."/>
            <person name="Khizhniak T.V."/>
            <person name="Kolganova T.V."/>
            <person name="Kublanov I.V."/>
        </authorList>
    </citation>
    <scope>NUCLEOTIDE SEQUENCE</scope>
    <source>
        <strain evidence="5 7">HArc-curdl5-1</strain>
        <strain evidence="6">HArc-curdl7</strain>
    </source>
</reference>
<evidence type="ECO:0000313" key="7">
    <source>
        <dbReference type="Proteomes" id="UP001208186"/>
    </source>
</evidence>
<keyword evidence="2" id="KW-0808">Transferase</keyword>
<evidence type="ECO:0000256" key="2">
    <source>
        <dbReference type="ARBA" id="ARBA00022679"/>
    </source>
</evidence>
<evidence type="ECO:0000256" key="4">
    <source>
        <dbReference type="ARBA" id="ARBA00023154"/>
    </source>
</evidence>
<dbReference type="InterPro" id="IPR050179">
    <property type="entry name" value="Trans_hexapeptide_repeat"/>
</dbReference>
<evidence type="ECO:0000313" key="6">
    <source>
        <dbReference type="EMBL" id="MCU4728530.1"/>
    </source>
</evidence>
<dbReference type="InterPro" id="IPR018357">
    <property type="entry name" value="Hexapep_transf_CS"/>
</dbReference>
<proteinExistence type="predicted"/>
<dbReference type="InterPro" id="IPR011004">
    <property type="entry name" value="Trimer_LpxA-like_sf"/>
</dbReference>
<dbReference type="GO" id="GO:0016746">
    <property type="term" value="F:acyltransferase activity"/>
    <property type="evidence" value="ECO:0007669"/>
    <property type="project" value="UniProtKB-KW"/>
</dbReference>
<keyword evidence="7" id="KW-1185">Reference proteome</keyword>
<evidence type="ECO:0000313" key="5">
    <source>
        <dbReference type="EMBL" id="MCU4719621.1"/>
    </source>
</evidence>
<accession>A0AAE3IDH3</accession>
<evidence type="ECO:0000256" key="3">
    <source>
        <dbReference type="ARBA" id="ARBA00022915"/>
    </source>
</evidence>
<dbReference type="InterPro" id="IPR001451">
    <property type="entry name" value="Hexapep"/>
</dbReference>
<dbReference type="AlphaFoldDB" id="A0AAE3IDH3"/>
<keyword evidence="6" id="KW-0012">Acyltransferase</keyword>
<protein>
    <submittedName>
        <fullName evidence="6">Acyltransferase</fullName>
    </submittedName>
</protein>
<dbReference type="PROSITE" id="PS00101">
    <property type="entry name" value="HEXAPEP_TRANSFERASES"/>
    <property type="match status" value="1"/>
</dbReference>